<dbReference type="PANTHER" id="PTHR35889:SF3">
    <property type="entry name" value="F-BOX DOMAIN-CONTAINING PROTEIN"/>
    <property type="match status" value="1"/>
</dbReference>
<reference evidence="2" key="1">
    <citation type="submission" date="2018-05" db="EMBL/GenBank/DDBJ databases">
        <authorList>
            <person name="Lanie J.A."/>
            <person name="Ng W.-L."/>
            <person name="Kazmierczak K.M."/>
            <person name="Andrzejewski T.M."/>
            <person name="Davidsen T.M."/>
            <person name="Wayne K.J."/>
            <person name="Tettelin H."/>
            <person name="Glass J.I."/>
            <person name="Rusch D."/>
            <person name="Podicherti R."/>
            <person name="Tsui H.-C.T."/>
            <person name="Winkler M.E."/>
        </authorList>
    </citation>
    <scope>NUCLEOTIDE SEQUENCE</scope>
</reference>
<proteinExistence type="predicted"/>
<dbReference type="SUPFAM" id="SSF46626">
    <property type="entry name" value="Cytochrome c"/>
    <property type="match status" value="1"/>
</dbReference>
<dbReference type="PANTHER" id="PTHR35889">
    <property type="entry name" value="CYCLOINULO-OLIGOSACCHARIDE FRUCTANOTRANSFERASE-RELATED"/>
    <property type="match status" value="1"/>
</dbReference>
<feature type="domain" description="Cytochrome C Planctomycete-type" evidence="1">
    <location>
        <begin position="39"/>
        <end position="97"/>
    </location>
</feature>
<dbReference type="GO" id="GO:0009055">
    <property type="term" value="F:electron transfer activity"/>
    <property type="evidence" value="ECO:0007669"/>
    <property type="project" value="InterPro"/>
</dbReference>
<dbReference type="InterPro" id="IPR011429">
    <property type="entry name" value="Cyt_c_Planctomycete-type"/>
</dbReference>
<protein>
    <recommendedName>
        <fullName evidence="1">Cytochrome C Planctomycete-type domain-containing protein</fullName>
    </recommendedName>
</protein>
<organism evidence="2">
    <name type="scientific">marine metagenome</name>
    <dbReference type="NCBI Taxonomy" id="408172"/>
    <lineage>
        <taxon>unclassified sequences</taxon>
        <taxon>metagenomes</taxon>
        <taxon>ecological metagenomes</taxon>
    </lineage>
</organism>
<sequence length="140" mass="15719">MKKNRRFILSFLLYLSAGLAASAPLDFNRQIRPVLSDKCFSCHGPDKKKRKGKLRLDLEKSAKNPKKSVVVPGKPKESELIYRITTDDGDDLMPPGDSGKSLTAKEKELLTRWIAEGASWSEHWAYAPPMRPPLPDKGKD</sequence>
<dbReference type="InterPro" id="IPR036909">
    <property type="entry name" value="Cyt_c-like_dom_sf"/>
</dbReference>
<evidence type="ECO:0000313" key="2">
    <source>
        <dbReference type="EMBL" id="SVD24917.1"/>
    </source>
</evidence>
<name>A0A382TTG6_9ZZZZ</name>
<dbReference type="AlphaFoldDB" id="A0A382TTG6"/>
<dbReference type="Pfam" id="PF07635">
    <property type="entry name" value="PSCyt1"/>
    <property type="match status" value="1"/>
</dbReference>
<evidence type="ECO:0000259" key="1">
    <source>
        <dbReference type="Pfam" id="PF07635"/>
    </source>
</evidence>
<gene>
    <name evidence="2" type="ORF">METZ01_LOCUS377771</name>
</gene>
<feature type="non-terminal residue" evidence="2">
    <location>
        <position position="140"/>
    </location>
</feature>
<dbReference type="GO" id="GO:0020037">
    <property type="term" value="F:heme binding"/>
    <property type="evidence" value="ECO:0007669"/>
    <property type="project" value="InterPro"/>
</dbReference>
<accession>A0A382TTG6</accession>
<dbReference type="EMBL" id="UINC01138769">
    <property type="protein sequence ID" value="SVD24917.1"/>
    <property type="molecule type" value="Genomic_DNA"/>
</dbReference>